<evidence type="ECO:0000313" key="7">
    <source>
        <dbReference type="Proteomes" id="UP000694853"/>
    </source>
</evidence>
<name>A0A8B8K8E3_ABRPR</name>
<reference evidence="8" key="2">
    <citation type="submission" date="2025-08" db="UniProtKB">
        <authorList>
            <consortium name="RefSeq"/>
        </authorList>
    </citation>
    <scope>IDENTIFICATION</scope>
    <source>
        <tissue evidence="8">Young leaves</tissue>
    </source>
</reference>
<dbReference type="InterPro" id="IPR013083">
    <property type="entry name" value="Znf_RING/FYVE/PHD"/>
</dbReference>
<accession>A0A8B8K8E3</accession>
<keyword evidence="7" id="KW-1185">Reference proteome</keyword>
<dbReference type="KEGG" id="aprc:113853193"/>
<dbReference type="Gene3D" id="3.30.40.10">
    <property type="entry name" value="Zinc/RING finger domain, C3HC4 (zinc finger)"/>
    <property type="match status" value="1"/>
</dbReference>
<gene>
    <name evidence="8" type="primary">LOC113853193</name>
</gene>
<dbReference type="AlphaFoldDB" id="A0A8B8K8E3"/>
<evidence type="ECO:0000256" key="1">
    <source>
        <dbReference type="ARBA" id="ARBA00022723"/>
    </source>
</evidence>
<protein>
    <submittedName>
        <fullName evidence="8">Uncharacterized protein LOC113853193</fullName>
    </submittedName>
</protein>
<keyword evidence="2" id="KW-0863">Zinc-finger</keyword>
<evidence type="ECO:0000256" key="2">
    <source>
        <dbReference type="ARBA" id="ARBA00022771"/>
    </source>
</evidence>
<keyword evidence="4" id="KW-0805">Transcription regulation</keyword>
<evidence type="ECO:0000313" key="8">
    <source>
        <dbReference type="RefSeq" id="XP_027339494.1"/>
    </source>
</evidence>
<evidence type="ECO:0000259" key="6">
    <source>
        <dbReference type="SMART" id="SM00249"/>
    </source>
</evidence>
<dbReference type="GO" id="GO:0008270">
    <property type="term" value="F:zinc ion binding"/>
    <property type="evidence" value="ECO:0007669"/>
    <property type="project" value="UniProtKB-KW"/>
</dbReference>
<dbReference type="InterPro" id="IPR011011">
    <property type="entry name" value="Znf_FYVE_PHD"/>
</dbReference>
<organism evidence="7 8">
    <name type="scientific">Abrus precatorius</name>
    <name type="common">Indian licorice</name>
    <name type="synonym">Glycine abrus</name>
    <dbReference type="NCBI Taxonomy" id="3816"/>
    <lineage>
        <taxon>Eukaryota</taxon>
        <taxon>Viridiplantae</taxon>
        <taxon>Streptophyta</taxon>
        <taxon>Embryophyta</taxon>
        <taxon>Tracheophyta</taxon>
        <taxon>Spermatophyta</taxon>
        <taxon>Magnoliopsida</taxon>
        <taxon>eudicotyledons</taxon>
        <taxon>Gunneridae</taxon>
        <taxon>Pentapetalae</taxon>
        <taxon>rosids</taxon>
        <taxon>fabids</taxon>
        <taxon>Fabales</taxon>
        <taxon>Fabaceae</taxon>
        <taxon>Papilionoideae</taxon>
        <taxon>50 kb inversion clade</taxon>
        <taxon>NPAAA clade</taxon>
        <taxon>indigoferoid/millettioid clade</taxon>
        <taxon>Abreae</taxon>
        <taxon>Abrus</taxon>
    </lineage>
</organism>
<dbReference type="GO" id="GO:0034244">
    <property type="term" value="P:negative regulation of transcription elongation by RNA polymerase II"/>
    <property type="evidence" value="ECO:0007669"/>
    <property type="project" value="InterPro"/>
</dbReference>
<dbReference type="OrthoDB" id="651601at2759"/>
<dbReference type="InterPro" id="IPR049914">
    <property type="entry name" value="PHD1-3/5-6"/>
</dbReference>
<dbReference type="Proteomes" id="UP000694853">
    <property type="component" value="Unplaced"/>
</dbReference>
<dbReference type="RefSeq" id="XP_027339494.1">
    <property type="nucleotide sequence ID" value="XM_027483693.1"/>
</dbReference>
<dbReference type="PANTHER" id="PTHR33304">
    <property type="match status" value="1"/>
</dbReference>
<feature type="domain" description="Zinc finger PHD-type" evidence="6">
    <location>
        <begin position="4"/>
        <end position="50"/>
    </location>
</feature>
<evidence type="ECO:0000256" key="3">
    <source>
        <dbReference type="ARBA" id="ARBA00022833"/>
    </source>
</evidence>
<proteinExistence type="predicted"/>
<evidence type="ECO:0000256" key="4">
    <source>
        <dbReference type="ARBA" id="ARBA00023015"/>
    </source>
</evidence>
<dbReference type="SMART" id="SM00249">
    <property type="entry name" value="PHD"/>
    <property type="match status" value="1"/>
</dbReference>
<dbReference type="InterPro" id="IPR001965">
    <property type="entry name" value="Znf_PHD"/>
</dbReference>
<dbReference type="InterPro" id="IPR056280">
    <property type="entry name" value="AIPP2-like_SPOC"/>
</dbReference>
<dbReference type="SUPFAM" id="SSF57903">
    <property type="entry name" value="FYVE/PHD zinc finger"/>
    <property type="match status" value="1"/>
</dbReference>
<sequence length="467" mass="52198">MVRPCDICGDVGILEAIVTCSKCNVNCEHVYCMRINVLKLPEYWLCESCQAKHVTISPCKVNQDIDSQASKRLRAVTTGKVKFLHEDEVIKLSSVQFSMKPITANSTLLTARKASVGSKNIISKIPSLAPKLNPCITPPKVLGKRPRDGGAHKKLMTSQHASYSLTKRLPKEHIGENHLSLGGLIPEKKVQNDDHQKEKPTKGAAFEALSARKPSPIFGSGGILCADAECNRSNIKKRSHKNVQENLNLHRKFLPSSSPTWRGQFQIFHDAASGKFYDGFEAQPPCIVNSKAYKFSSQMPSVLQLESLPVLNVLTDIFLDDYPSLQDIALYFFPSEHTERSRKNLNSILKFMNTEKSMLRSCINGVELLVFTSNQLDMDSRGYIAAVNAGYFLWGIFRQKKIDKPIERVLDMEPVDMEIDMIGGKDVKGRVDNVQKAKTISRNVMECDKFLDNMDVPPGFEAHAKKS</sequence>
<reference evidence="7" key="1">
    <citation type="journal article" date="2019" name="Toxins">
        <title>Detection of Abrin-Like and Prepropulchellin-Like Toxin Genes and Transcripts Using Whole Genome Sequencing and Full-Length Transcript Sequencing of Abrus precatorius.</title>
        <authorList>
            <person name="Hovde B.T."/>
            <person name="Daligault H.E."/>
            <person name="Hanschen E.R."/>
            <person name="Kunde Y.A."/>
            <person name="Johnson M.B."/>
            <person name="Starkenburg S.R."/>
            <person name="Johnson S.L."/>
        </authorList>
    </citation>
    <scope>NUCLEOTIDE SEQUENCE [LARGE SCALE GENOMIC DNA]</scope>
</reference>
<evidence type="ECO:0000256" key="5">
    <source>
        <dbReference type="ARBA" id="ARBA00023163"/>
    </source>
</evidence>
<dbReference type="GO" id="GO:0140566">
    <property type="term" value="F:histone reader activity"/>
    <property type="evidence" value="ECO:0007669"/>
    <property type="project" value="InterPro"/>
</dbReference>
<dbReference type="GeneID" id="113853193"/>
<keyword evidence="3" id="KW-0862">Zinc</keyword>
<dbReference type="Pfam" id="PF23121">
    <property type="entry name" value="SPOC_AIPP2"/>
    <property type="match status" value="1"/>
</dbReference>
<keyword evidence="1" id="KW-0479">Metal-binding</keyword>
<dbReference type="PANTHER" id="PTHR33304:SF36">
    <property type="entry name" value="GB|AAF26970.1-RELATED"/>
    <property type="match status" value="1"/>
</dbReference>
<keyword evidence="5" id="KW-0804">Transcription</keyword>